<evidence type="ECO:0000256" key="2">
    <source>
        <dbReference type="ARBA" id="ARBA00022763"/>
    </source>
</evidence>
<dbReference type="AlphaFoldDB" id="W9X9G1"/>
<organism evidence="5 6">
    <name type="scientific">Cladophialophora psammophila CBS 110553</name>
    <dbReference type="NCBI Taxonomy" id="1182543"/>
    <lineage>
        <taxon>Eukaryota</taxon>
        <taxon>Fungi</taxon>
        <taxon>Dikarya</taxon>
        <taxon>Ascomycota</taxon>
        <taxon>Pezizomycotina</taxon>
        <taxon>Eurotiomycetes</taxon>
        <taxon>Chaetothyriomycetidae</taxon>
        <taxon>Chaetothyriales</taxon>
        <taxon>Herpotrichiellaceae</taxon>
        <taxon>Cladophialophora</taxon>
    </lineage>
</organism>
<evidence type="ECO:0000256" key="3">
    <source>
        <dbReference type="SAM" id="MobiDB-lite"/>
    </source>
</evidence>
<dbReference type="GO" id="GO:0032389">
    <property type="term" value="C:MutLalpha complex"/>
    <property type="evidence" value="ECO:0007669"/>
    <property type="project" value="TreeGrafter"/>
</dbReference>
<dbReference type="FunFam" id="3.30.565.10:FF:000017">
    <property type="entry name" value="PMS1 homolog 1, mismatch repair system component"/>
    <property type="match status" value="1"/>
</dbReference>
<feature type="region of interest" description="Disordered" evidence="3">
    <location>
        <begin position="557"/>
        <end position="654"/>
    </location>
</feature>
<feature type="region of interest" description="Disordered" evidence="3">
    <location>
        <begin position="474"/>
        <end position="498"/>
    </location>
</feature>
<dbReference type="InterPro" id="IPR013507">
    <property type="entry name" value="DNA_mismatch_S5_2-like"/>
</dbReference>
<dbReference type="PANTHER" id="PTHR10073">
    <property type="entry name" value="DNA MISMATCH REPAIR PROTEIN MLH, PMS, MUTL"/>
    <property type="match status" value="1"/>
</dbReference>
<feature type="region of interest" description="Disordered" evidence="3">
    <location>
        <begin position="437"/>
        <end position="461"/>
    </location>
</feature>
<dbReference type="InterPro" id="IPR014721">
    <property type="entry name" value="Ribsml_uS5_D2-typ_fold_subgr"/>
</dbReference>
<comment type="similarity">
    <text evidence="1">Belongs to the DNA mismatch repair MutL/HexB family.</text>
</comment>
<proteinExistence type="inferred from homology"/>
<dbReference type="SUPFAM" id="SSF54211">
    <property type="entry name" value="Ribosomal protein S5 domain 2-like"/>
    <property type="match status" value="1"/>
</dbReference>
<feature type="region of interest" description="Disordered" evidence="3">
    <location>
        <begin position="709"/>
        <end position="736"/>
    </location>
</feature>
<dbReference type="Gene3D" id="3.30.565.10">
    <property type="entry name" value="Histidine kinase-like ATPase, C-terminal domain"/>
    <property type="match status" value="1"/>
</dbReference>
<dbReference type="PROSITE" id="PS00058">
    <property type="entry name" value="DNA_MISMATCH_REPAIR_1"/>
    <property type="match status" value="1"/>
</dbReference>
<dbReference type="GeneID" id="19186987"/>
<evidence type="ECO:0000313" key="5">
    <source>
        <dbReference type="EMBL" id="EXJ73960.1"/>
    </source>
</evidence>
<sequence length="940" mass="102960">MPIDALPEITSRALTSSLVLTDAKSVVKELVDNALDARATIISVEISNNALDVIQVKDNGTGIDVQDRQLLCKRGCTSKIRSLEDLDRLGGSYLGFRGEALASIVELSQAVIVTTRVDGEVVGTSIKYIASGMLSFSSSSASHPVGTTIRVQDFLTKIPVRKQTALKESMKTLHAIRSLLFSFAFARPEVRLSLKILKGKNDKINWTYAPASIASITEVATKIVGKDIVTECTAHNISSEDCDVDLDNGWSINALLLSAAPGSANARNARQYISIDGRPVSTDRGTMREVAKSYKRHLHKALSSSEGSSVSRPFLFMQIRCPSGSYDVNVEPTKDEVLFARPDQLLSLVECLFTRAYSGVGEHTIDVLEDAWTTPSRAMVPTSPQDKCRIGLDHAELEEGSVQRDNIPVALDAEEMLTHPSSTRNPFTIAAMTAQVKPKRMDTDQDRSSSSMNATALTDEEEVETFKNIRTIVTGSRKPSASPSGSSSLSLTLTPNPGLSMRRLFKASTATEDEQVGLRISDDSNSVSVAQKSNLQTWLSLKPGFYQASSASVISPNIQAPNSPMNAPDVPNLRSRSHNSMLSPPSSRQTRRGWGPSQKPFKVPLRRQDQAESSGALSPTPPSSRRGHGQLSLQRGLRGVPAVSEPGEDDSEDIHSDLQFQLERTTAGLERSPENGLLQPNSELDDIMDFEYRKKAAIAHQKRVFGLLNSTSPQEGVGRSRQPESSSGPVPLSGGEELVEDANIEDYDARFGNSKSRAAVPSTSNPHRNRYLKALKDLSHSHPQPEGEIPLESAEQSNLSDTQIPAGALKKPELPTDDPRAYFMRQQQKSGNRKIYRTKSSKLPLERTPPELTTFNLVLTTNDFKDTKGLYRKVRKLGFSDSYITHDQAQYTDFDDLHASIDTKYGPVLQKMVKTMFRGKAEDGSDHVPEDLKIFDVKVI</sequence>
<dbReference type="InterPro" id="IPR038973">
    <property type="entry name" value="MutL/Mlh/Pms-like"/>
</dbReference>
<dbReference type="eggNOG" id="KOG1978">
    <property type="taxonomic scope" value="Eukaryota"/>
</dbReference>
<feature type="domain" description="DNA mismatch repair protein S5" evidence="4">
    <location>
        <begin position="220"/>
        <end position="358"/>
    </location>
</feature>
<dbReference type="SUPFAM" id="SSF55874">
    <property type="entry name" value="ATPase domain of HSP90 chaperone/DNA topoisomerase II/histidine kinase"/>
    <property type="match status" value="1"/>
</dbReference>
<dbReference type="GO" id="GO:0030983">
    <property type="term" value="F:mismatched DNA binding"/>
    <property type="evidence" value="ECO:0007669"/>
    <property type="project" value="InterPro"/>
</dbReference>
<dbReference type="GO" id="GO:0006298">
    <property type="term" value="P:mismatch repair"/>
    <property type="evidence" value="ECO:0007669"/>
    <property type="project" value="InterPro"/>
</dbReference>
<dbReference type="GO" id="GO:0140664">
    <property type="term" value="F:ATP-dependent DNA damage sensor activity"/>
    <property type="evidence" value="ECO:0007669"/>
    <property type="project" value="InterPro"/>
</dbReference>
<dbReference type="OrthoDB" id="10263226at2759"/>
<dbReference type="GO" id="GO:0016887">
    <property type="term" value="F:ATP hydrolysis activity"/>
    <property type="evidence" value="ECO:0007669"/>
    <property type="project" value="InterPro"/>
</dbReference>
<evidence type="ECO:0000259" key="4">
    <source>
        <dbReference type="SMART" id="SM01340"/>
    </source>
</evidence>
<reference evidence="5 6" key="1">
    <citation type="submission" date="2013-03" db="EMBL/GenBank/DDBJ databases">
        <title>The Genome Sequence of Cladophialophora psammophila CBS 110553.</title>
        <authorList>
            <consortium name="The Broad Institute Genomics Platform"/>
            <person name="Cuomo C."/>
            <person name="de Hoog S."/>
            <person name="Gorbushina A."/>
            <person name="Walker B."/>
            <person name="Young S.K."/>
            <person name="Zeng Q."/>
            <person name="Gargeya S."/>
            <person name="Fitzgerald M."/>
            <person name="Haas B."/>
            <person name="Abouelleil A."/>
            <person name="Allen A.W."/>
            <person name="Alvarado L."/>
            <person name="Arachchi H.M."/>
            <person name="Berlin A.M."/>
            <person name="Chapman S.B."/>
            <person name="Gainer-Dewar J."/>
            <person name="Goldberg J."/>
            <person name="Griggs A."/>
            <person name="Gujja S."/>
            <person name="Hansen M."/>
            <person name="Howarth C."/>
            <person name="Imamovic A."/>
            <person name="Ireland A."/>
            <person name="Larimer J."/>
            <person name="McCowan C."/>
            <person name="Murphy C."/>
            <person name="Pearson M."/>
            <person name="Poon T.W."/>
            <person name="Priest M."/>
            <person name="Roberts A."/>
            <person name="Saif S."/>
            <person name="Shea T."/>
            <person name="Sisk P."/>
            <person name="Sykes S."/>
            <person name="Wortman J."/>
            <person name="Nusbaum C."/>
            <person name="Birren B."/>
        </authorList>
    </citation>
    <scope>NUCLEOTIDE SEQUENCE [LARGE SCALE GENOMIC DNA]</scope>
    <source>
        <strain evidence="5 6">CBS 110553</strain>
    </source>
</reference>
<accession>W9X9G1</accession>
<dbReference type="GO" id="GO:0061982">
    <property type="term" value="P:meiosis I cell cycle process"/>
    <property type="evidence" value="ECO:0007669"/>
    <property type="project" value="UniProtKB-ARBA"/>
</dbReference>
<dbReference type="GO" id="GO:0005524">
    <property type="term" value="F:ATP binding"/>
    <property type="evidence" value="ECO:0007669"/>
    <property type="project" value="InterPro"/>
</dbReference>
<dbReference type="InterPro" id="IPR002099">
    <property type="entry name" value="MutL/Mlh/PMS"/>
</dbReference>
<dbReference type="InterPro" id="IPR014762">
    <property type="entry name" value="DNA_mismatch_repair_CS"/>
</dbReference>
<dbReference type="Pfam" id="PF01119">
    <property type="entry name" value="DNA_mis_repair"/>
    <property type="match status" value="1"/>
</dbReference>
<dbReference type="InterPro" id="IPR036890">
    <property type="entry name" value="HATPase_C_sf"/>
</dbReference>
<dbReference type="RefSeq" id="XP_007741060.1">
    <property type="nucleotide sequence ID" value="XM_007742870.1"/>
</dbReference>
<dbReference type="PANTHER" id="PTHR10073:SF41">
    <property type="entry name" value="MISMATCH REPAIR PROTEIN, PUTATIVE (AFU_ORTHOLOGUE AFUA_8G05820)-RELATED"/>
    <property type="match status" value="1"/>
</dbReference>
<keyword evidence="6" id="KW-1185">Reference proteome</keyword>
<dbReference type="SMART" id="SM01340">
    <property type="entry name" value="DNA_mis_repair"/>
    <property type="match status" value="1"/>
</dbReference>
<dbReference type="EMBL" id="AMGX01000003">
    <property type="protein sequence ID" value="EXJ73960.1"/>
    <property type="molecule type" value="Genomic_DNA"/>
</dbReference>
<dbReference type="NCBIfam" id="TIGR00585">
    <property type="entry name" value="mutl"/>
    <property type="match status" value="1"/>
</dbReference>
<gene>
    <name evidence="5" type="ORF">A1O5_02254</name>
</gene>
<comment type="caution">
    <text evidence="5">The sequence shown here is derived from an EMBL/GenBank/DDBJ whole genome shotgun (WGS) entry which is preliminary data.</text>
</comment>
<dbReference type="Pfam" id="PF13589">
    <property type="entry name" value="HATPase_c_3"/>
    <property type="match status" value="1"/>
</dbReference>
<dbReference type="Proteomes" id="UP000019471">
    <property type="component" value="Unassembled WGS sequence"/>
</dbReference>
<protein>
    <recommendedName>
        <fullName evidence="4">DNA mismatch repair protein S5 domain-containing protein</fullName>
    </recommendedName>
</protein>
<dbReference type="Gene3D" id="3.30.230.10">
    <property type="match status" value="1"/>
</dbReference>
<name>W9X9G1_9EURO</name>
<dbReference type="STRING" id="1182543.W9X9G1"/>
<evidence type="ECO:0000313" key="6">
    <source>
        <dbReference type="Proteomes" id="UP000019471"/>
    </source>
</evidence>
<evidence type="ECO:0000256" key="1">
    <source>
        <dbReference type="ARBA" id="ARBA00006082"/>
    </source>
</evidence>
<dbReference type="InterPro" id="IPR020568">
    <property type="entry name" value="Ribosomal_Su5_D2-typ_SF"/>
</dbReference>
<keyword evidence="2" id="KW-0227">DNA damage</keyword>
<feature type="region of interest" description="Disordered" evidence="3">
    <location>
        <begin position="780"/>
        <end position="818"/>
    </location>
</feature>
<feature type="compositionally biased region" description="Low complexity" evidence="3">
    <location>
        <begin position="479"/>
        <end position="498"/>
    </location>
</feature>
<feature type="compositionally biased region" description="Polar residues" evidence="3">
    <location>
        <begin position="794"/>
        <end position="803"/>
    </location>
</feature>
<dbReference type="HOGENOM" id="CLU_011171_4_0_1"/>
<feature type="compositionally biased region" description="Polar residues" evidence="3">
    <location>
        <begin position="578"/>
        <end position="588"/>
    </location>
</feature>